<evidence type="ECO:0000313" key="3">
    <source>
        <dbReference type="Proteomes" id="UP000037046"/>
    </source>
</evidence>
<feature type="domain" description="Hedgehog/Intein (Hint)" evidence="1">
    <location>
        <begin position="24"/>
        <end position="157"/>
    </location>
</feature>
<dbReference type="PATRIC" id="fig|74031.6.peg.1265"/>
<gene>
    <name evidence="2" type="ORF">ROTO_12390</name>
</gene>
<comment type="caution">
    <text evidence="2">The sequence shown here is derived from an EMBL/GenBank/DDBJ whole genome shotgun (WGS) entry which is preliminary data.</text>
</comment>
<name>A0A0L6CXI2_9RHOB</name>
<sequence length="160" mass="17562">MKPNTVRRTGGDLAVMPAMEASGLCADSIILTLDGETRVRDLRPGARVITRDSGTATLRAVDRRRSTCRAVHIRAGSLGHTRPEHDVTLPATQPILVRDWRAHALFGAGRAMVPAERLVDGEFVTLRPAQVFDLYHLIFDQPHILYVDGLELASMAQDAD</sequence>
<dbReference type="STRING" id="74031.SAMN04488077_10199"/>
<dbReference type="InterPro" id="IPR028992">
    <property type="entry name" value="Hedgehog/Intein_dom"/>
</dbReference>
<dbReference type="Proteomes" id="UP000037046">
    <property type="component" value="Unassembled WGS sequence"/>
</dbReference>
<proteinExistence type="predicted"/>
<dbReference type="OrthoDB" id="7873527at2"/>
<dbReference type="EMBL" id="LGVV01000011">
    <property type="protein sequence ID" value="KNX42198.1"/>
    <property type="molecule type" value="Genomic_DNA"/>
</dbReference>
<dbReference type="AlphaFoldDB" id="A0A0L6CXI2"/>
<dbReference type="Pfam" id="PF13403">
    <property type="entry name" value="Hint_2"/>
    <property type="match status" value="1"/>
</dbReference>
<keyword evidence="3" id="KW-1185">Reference proteome</keyword>
<dbReference type="SUPFAM" id="SSF51294">
    <property type="entry name" value="Hedgehog/intein (Hint) domain"/>
    <property type="match status" value="1"/>
</dbReference>
<evidence type="ECO:0000313" key="2">
    <source>
        <dbReference type="EMBL" id="KNX42198.1"/>
    </source>
</evidence>
<evidence type="ECO:0000259" key="1">
    <source>
        <dbReference type="Pfam" id="PF13403"/>
    </source>
</evidence>
<organism evidence="2 3">
    <name type="scientific">Roseovarius tolerans</name>
    <dbReference type="NCBI Taxonomy" id="74031"/>
    <lineage>
        <taxon>Bacteria</taxon>
        <taxon>Pseudomonadati</taxon>
        <taxon>Pseudomonadota</taxon>
        <taxon>Alphaproteobacteria</taxon>
        <taxon>Rhodobacterales</taxon>
        <taxon>Roseobacteraceae</taxon>
        <taxon>Roseovarius</taxon>
    </lineage>
</organism>
<protein>
    <recommendedName>
        <fullName evidence="1">Hedgehog/Intein (Hint) domain-containing protein</fullName>
    </recommendedName>
</protein>
<reference evidence="3" key="1">
    <citation type="submission" date="2015-07" db="EMBL/GenBank/DDBJ databases">
        <title>Draft Genome Sequence of Roseovarius tolerans EL-164, a producer of N-Acylated Alanine Methyl Esters (NAMEs).</title>
        <authorList>
            <person name="Voget S."/>
            <person name="Bruns H."/>
            <person name="Wagner-Doebler I."/>
            <person name="Schulz S."/>
            <person name="Daniel R."/>
        </authorList>
    </citation>
    <scope>NUCLEOTIDE SEQUENCE [LARGE SCALE GENOMIC DNA]</scope>
    <source>
        <strain evidence="3">EL-164</strain>
    </source>
</reference>
<dbReference type="InterPro" id="IPR036844">
    <property type="entry name" value="Hint_dom_sf"/>
</dbReference>
<accession>A0A0L6CXI2</accession>